<evidence type="ECO:0000256" key="2">
    <source>
        <dbReference type="ARBA" id="ARBA00007937"/>
    </source>
</evidence>
<dbReference type="SUPFAM" id="SSF69593">
    <property type="entry name" value="Glycerol-3-phosphate (1)-acyltransferase"/>
    <property type="match status" value="1"/>
</dbReference>
<protein>
    <submittedName>
        <fullName evidence="7">Acyltransferase plsB1</fullName>
    </submittedName>
    <submittedName>
        <fullName evidence="8">Lysophospholipid acyltransferase</fullName>
    </submittedName>
</protein>
<dbReference type="InterPro" id="IPR045520">
    <property type="entry name" value="GPAT/DHAPAT_C"/>
</dbReference>
<keyword evidence="5 8" id="KW-0012">Acyltransferase</keyword>
<dbReference type="GO" id="GO:0008374">
    <property type="term" value="F:O-acyltransferase activity"/>
    <property type="evidence" value="ECO:0007669"/>
    <property type="project" value="InterPro"/>
</dbReference>
<reference evidence="7 9" key="1">
    <citation type="journal article" date="2019" name="Emerg. Microbes Infect.">
        <title>Comprehensive subspecies identification of 175 nontuberculous mycobacteria species based on 7547 genomic profiles.</title>
        <authorList>
            <person name="Matsumoto Y."/>
            <person name="Kinjo T."/>
            <person name="Motooka D."/>
            <person name="Nabeya D."/>
            <person name="Jung N."/>
            <person name="Uechi K."/>
            <person name="Horii T."/>
            <person name="Iida T."/>
            <person name="Fujita J."/>
            <person name="Nakamura S."/>
        </authorList>
    </citation>
    <scope>NUCLEOTIDE SEQUENCE [LARGE SCALE GENOMIC DNA]</scope>
    <source>
        <strain evidence="7 9">JCM 13573</strain>
    </source>
</reference>
<dbReference type="EMBL" id="BLKU01000003">
    <property type="protein sequence ID" value="GFG64735.1"/>
    <property type="molecule type" value="Genomic_DNA"/>
</dbReference>
<evidence type="ECO:0000259" key="6">
    <source>
        <dbReference type="SMART" id="SM00563"/>
    </source>
</evidence>
<proteinExistence type="inferred from homology"/>
<sequence length="635" mass="70257">MTVREVGRVGVRKVLQRTGIVEESGTALPTDPDEVAQLLSAKWFGDRLNALADELSREPASVRAEAASYLREMAASLNERPVQAWRGFSRWLMRAYDVLVDEDQIAALRKLDRKATLAFAFSHRSYLDGLLLPEAIVANRLSPALTFGGSNLNFFPMGGWAKRTGTIFIRRQTKDIPVYRFVLRAYAAQLVQNHANLTWSIEGGRTRTGKLRPPVFGILRYLTDAVDEIDGPEAYLIPTSIVYDQLHEVAAMTNEAYGAVKRPEDFRFLIRLARQQGERLGRAYLDFGEPLPLRKRLEELRAEESATGTEVERIALDVEHRINRATPVTPTAVVSLALLGADRSLSISEVLATVQPLASYIAARNWTVAGAADLTNRSTIRWTLHQMVASGVLSVYDAGTEAVWGICPDKHLVAAFYRNTAIHILVDRAIAETALLAAVEVGETAGSAGDGSVAPATVRDEALRLRELLKFEFLFSARAQFEKELADEVRLIGAVDTSKAADAGAVRGLLESADVLLAHLVLRPFLDAYHIVADRLAALEDESLDEEAFLAECLEVGKQWELQRRIANAESRSMELFKTALRLARHRELVDGSDPEHIAKRRQEFADEIAAATRRVNVIAELARTRVRRAVAPAP</sequence>
<dbReference type="AlphaFoldDB" id="A0AAX1JI21"/>
<evidence type="ECO:0000256" key="1">
    <source>
        <dbReference type="ARBA" id="ARBA00004184"/>
    </source>
</evidence>
<evidence type="ECO:0000256" key="5">
    <source>
        <dbReference type="ARBA" id="ARBA00023315"/>
    </source>
</evidence>
<accession>A0AAX1JI21</accession>
<dbReference type="NCBIfam" id="NF008883">
    <property type="entry name" value="PRK11915.1"/>
    <property type="match status" value="1"/>
</dbReference>
<dbReference type="InterPro" id="IPR002123">
    <property type="entry name" value="Plipid/glycerol_acylTrfase"/>
</dbReference>
<evidence type="ECO:0000256" key="3">
    <source>
        <dbReference type="ARBA" id="ARBA00022679"/>
    </source>
</evidence>
<dbReference type="SMART" id="SM00563">
    <property type="entry name" value="PlsC"/>
    <property type="match status" value="1"/>
</dbReference>
<dbReference type="Proteomes" id="UP000465306">
    <property type="component" value="Unassembled WGS sequence"/>
</dbReference>
<comment type="subcellular location">
    <subcellularLocation>
        <location evidence="1">Endomembrane system</location>
        <topology evidence="1">Peripheral membrane protein</topology>
    </subcellularLocation>
</comment>
<dbReference type="PANTHER" id="PTHR12563">
    <property type="entry name" value="GLYCEROL-3-PHOSPHATE ACYLTRANSFERASE"/>
    <property type="match status" value="1"/>
</dbReference>
<dbReference type="Pfam" id="PF19277">
    <property type="entry name" value="GPAT_C"/>
    <property type="match status" value="1"/>
</dbReference>
<evidence type="ECO:0000313" key="8">
    <source>
        <dbReference type="EMBL" id="QPI40047.1"/>
    </source>
</evidence>
<dbReference type="EMBL" id="CP065047">
    <property type="protein sequence ID" value="QPI40047.1"/>
    <property type="molecule type" value="Genomic_DNA"/>
</dbReference>
<keyword evidence="9" id="KW-1185">Reference proteome</keyword>
<keyword evidence="3" id="KW-0808">Transferase</keyword>
<comment type="similarity">
    <text evidence="2">Belongs to the GPAT/DAPAT family.</text>
</comment>
<dbReference type="Pfam" id="PF01553">
    <property type="entry name" value="Acyltransferase"/>
    <property type="match status" value="1"/>
</dbReference>
<dbReference type="KEGG" id="mku:I2456_11740"/>
<dbReference type="CDD" id="cd07993">
    <property type="entry name" value="LPLAT_DHAPAT-like"/>
    <property type="match status" value="1"/>
</dbReference>
<dbReference type="InterPro" id="IPR041728">
    <property type="entry name" value="GPAT/DHAPAT_LPLAT"/>
</dbReference>
<organism evidence="8 10">
    <name type="scientific">Mycobacterium kubicae</name>
    <dbReference type="NCBI Taxonomy" id="120959"/>
    <lineage>
        <taxon>Bacteria</taxon>
        <taxon>Bacillati</taxon>
        <taxon>Actinomycetota</taxon>
        <taxon>Actinomycetes</taxon>
        <taxon>Mycobacteriales</taxon>
        <taxon>Mycobacteriaceae</taxon>
        <taxon>Mycobacterium</taxon>
        <taxon>Mycobacterium simiae complex</taxon>
    </lineage>
</organism>
<reference evidence="8" key="3">
    <citation type="submission" date="2020-11" db="EMBL/GenBank/DDBJ databases">
        <title>Intraspecies plasmid and genomic variation of Mycobacterium kubicae revealed by the complete genome sequences of two clinical isolates.</title>
        <authorList>
            <person name="Hendrix J.R."/>
            <person name="Epperson L.E."/>
            <person name="Honda J.R."/>
            <person name="Strong M."/>
        </authorList>
    </citation>
    <scope>NUCLEOTIDE SEQUENCE</scope>
    <source>
        <strain evidence="8">JCM 13573</strain>
    </source>
</reference>
<dbReference type="PIRSF" id="PIRSF000437">
    <property type="entry name" value="GPAT_DHAPAT"/>
    <property type="match status" value="1"/>
</dbReference>
<dbReference type="Proteomes" id="UP000663583">
    <property type="component" value="Chromosome"/>
</dbReference>
<dbReference type="PANTHER" id="PTHR12563:SF17">
    <property type="entry name" value="DIHYDROXYACETONE PHOSPHATE ACYLTRANSFERASE"/>
    <property type="match status" value="1"/>
</dbReference>
<evidence type="ECO:0000256" key="4">
    <source>
        <dbReference type="ARBA" id="ARBA00023136"/>
    </source>
</evidence>
<name>A0AAX1JI21_9MYCO</name>
<gene>
    <name evidence="7" type="primary">plsB1</name>
    <name evidence="8" type="ORF">I2456_11740</name>
    <name evidence="7" type="ORF">MKUB_22250</name>
</gene>
<reference evidence="7" key="2">
    <citation type="submission" date="2020-02" db="EMBL/GenBank/DDBJ databases">
        <authorList>
            <person name="Matsumoto Y."/>
            <person name="Kinjo T."/>
            <person name="Motooka D."/>
            <person name="Nabeya D."/>
            <person name="Jung N."/>
            <person name="Uechi K."/>
            <person name="Horii T."/>
            <person name="Iida T."/>
            <person name="Fujita J."/>
            <person name="Nakamura S."/>
        </authorList>
    </citation>
    <scope>NUCLEOTIDE SEQUENCE</scope>
    <source>
        <strain evidence="7">JCM 13573</strain>
    </source>
</reference>
<dbReference type="GO" id="GO:0005886">
    <property type="term" value="C:plasma membrane"/>
    <property type="evidence" value="ECO:0007669"/>
    <property type="project" value="TreeGrafter"/>
</dbReference>
<keyword evidence="4" id="KW-0472">Membrane</keyword>
<evidence type="ECO:0000313" key="10">
    <source>
        <dbReference type="Proteomes" id="UP000663583"/>
    </source>
</evidence>
<dbReference type="GO" id="GO:0012505">
    <property type="term" value="C:endomembrane system"/>
    <property type="evidence" value="ECO:0007669"/>
    <property type="project" value="UniProtKB-SubCell"/>
</dbReference>
<feature type="domain" description="Phospholipid/glycerol acyltransferase" evidence="6">
    <location>
        <begin position="117"/>
        <end position="244"/>
    </location>
</feature>
<dbReference type="InterPro" id="IPR022284">
    <property type="entry name" value="GPAT/DHAPAT"/>
</dbReference>
<evidence type="ECO:0000313" key="7">
    <source>
        <dbReference type="EMBL" id="GFG64735.1"/>
    </source>
</evidence>
<dbReference type="RefSeq" id="WP_085075698.1">
    <property type="nucleotide sequence ID" value="NZ_BLKU01000003.1"/>
</dbReference>
<dbReference type="GO" id="GO:0006629">
    <property type="term" value="P:lipid metabolic process"/>
    <property type="evidence" value="ECO:0007669"/>
    <property type="project" value="InterPro"/>
</dbReference>
<evidence type="ECO:0000313" key="9">
    <source>
        <dbReference type="Proteomes" id="UP000465306"/>
    </source>
</evidence>